<evidence type="ECO:0000313" key="2">
    <source>
        <dbReference type="Proteomes" id="UP000239203"/>
    </source>
</evidence>
<dbReference type="InterPro" id="IPR021527">
    <property type="entry name" value="DUF2795"/>
</dbReference>
<proteinExistence type="predicted"/>
<accession>A0A2S6GF85</accession>
<protein>
    <submittedName>
        <fullName evidence="1">Uncharacterized protein DUF2795</fullName>
    </submittedName>
</protein>
<comment type="caution">
    <text evidence="1">The sequence shown here is derived from an EMBL/GenBank/DDBJ whole genome shotgun (WGS) entry which is preliminary data.</text>
</comment>
<sequence length="88" mass="9553">MEMRRPFVRFTIRRAEVASAVQNAFTGTPVPRDTLVDAAHELGASTEVFAALGLLPDRTYLSVADIWSTLVATARTTGDPRSHESHAA</sequence>
<dbReference type="AlphaFoldDB" id="A0A2S6GF85"/>
<name>A0A2S6GF85_9PSEU</name>
<dbReference type="Pfam" id="PF11387">
    <property type="entry name" value="DUF2795"/>
    <property type="match status" value="1"/>
</dbReference>
<keyword evidence="2" id="KW-1185">Reference proteome</keyword>
<organism evidence="1 2">
    <name type="scientific">Actinokineospora auranticolor</name>
    <dbReference type="NCBI Taxonomy" id="155976"/>
    <lineage>
        <taxon>Bacteria</taxon>
        <taxon>Bacillati</taxon>
        <taxon>Actinomycetota</taxon>
        <taxon>Actinomycetes</taxon>
        <taxon>Pseudonocardiales</taxon>
        <taxon>Pseudonocardiaceae</taxon>
        <taxon>Actinokineospora</taxon>
    </lineage>
</organism>
<evidence type="ECO:0000313" key="1">
    <source>
        <dbReference type="EMBL" id="PPK63796.1"/>
    </source>
</evidence>
<gene>
    <name evidence="1" type="ORF">CLV40_12440</name>
</gene>
<dbReference type="EMBL" id="PTIX01000024">
    <property type="protein sequence ID" value="PPK63796.1"/>
    <property type="molecule type" value="Genomic_DNA"/>
</dbReference>
<dbReference type="Proteomes" id="UP000239203">
    <property type="component" value="Unassembled WGS sequence"/>
</dbReference>
<reference evidence="1 2" key="1">
    <citation type="submission" date="2018-02" db="EMBL/GenBank/DDBJ databases">
        <title>Genomic Encyclopedia of Archaeal and Bacterial Type Strains, Phase II (KMG-II): from individual species to whole genera.</title>
        <authorList>
            <person name="Goeker M."/>
        </authorList>
    </citation>
    <scope>NUCLEOTIDE SEQUENCE [LARGE SCALE GENOMIC DNA]</scope>
    <source>
        <strain evidence="1 2">YU 961-1</strain>
    </source>
</reference>
<dbReference type="RefSeq" id="WP_219824149.1">
    <property type="nucleotide sequence ID" value="NZ_CP154825.1"/>
</dbReference>